<evidence type="ECO:0000256" key="2">
    <source>
        <dbReference type="SAM" id="Phobius"/>
    </source>
</evidence>
<feature type="compositionally biased region" description="Low complexity" evidence="1">
    <location>
        <begin position="376"/>
        <end position="388"/>
    </location>
</feature>
<dbReference type="Proteomes" id="UP000800093">
    <property type="component" value="Unassembled WGS sequence"/>
</dbReference>
<feature type="transmembrane region" description="Helical" evidence="2">
    <location>
        <begin position="115"/>
        <end position="136"/>
    </location>
</feature>
<evidence type="ECO:0000256" key="1">
    <source>
        <dbReference type="SAM" id="MobiDB-lite"/>
    </source>
</evidence>
<gene>
    <name evidence="3" type="ORF">CC78DRAFT_94716</name>
</gene>
<evidence type="ECO:0000313" key="4">
    <source>
        <dbReference type="Proteomes" id="UP000800093"/>
    </source>
</evidence>
<feature type="transmembrane region" description="Helical" evidence="2">
    <location>
        <begin position="156"/>
        <end position="187"/>
    </location>
</feature>
<feature type="transmembrane region" description="Helical" evidence="2">
    <location>
        <begin position="32"/>
        <end position="53"/>
    </location>
</feature>
<evidence type="ECO:0000313" key="3">
    <source>
        <dbReference type="EMBL" id="KAF2267275.1"/>
    </source>
</evidence>
<feature type="region of interest" description="Disordered" evidence="1">
    <location>
        <begin position="466"/>
        <end position="496"/>
    </location>
</feature>
<sequence length="620" mass="66832">MAASEASNGEASQLARSVATIKISAKLPRRQLTLIAITCCLNALLWTSLFTLITSLYLIASDPSDATNIPSEALTLTSSLVSIAYIFLHTIFSLKQRIWKHQRRHPSILKKTSYFAIRFAVTLCILWLLTSGWNMIIVARRPVCLPPRVGLQGWEAGATCVVGRLGIAMSMLALLASCTLFGMLAVVRRPFEAHLLKHGYQKPGNRRPTPVVSRRPSPSRSSSFTSEKYQGRVSASTHRSSPSNHSNADVETLDLNQSPPTSTIIAPSPVRSIGLGIFTSHAQPPPLPAAFIAPRSTSVDLPVNVFQPSTSYQHLPLPPRMPALITPSGFVPLSASAQYSASAWRAVHPPLPSPLGSAASRSHPHLPHTNQGPNFSYNRSRYSRSSVSLTRPSRLSTATPVGSIGWSSRSGSTGPGEEGQTSPASAIANNNVRPAANAIAYAILNGTTIPGTEGPQHRTASHIRRASAPDASTGGQNPARKAKGWKPKLRGQTDPSECLPIIIPRASSAELLSRFSPDSSPDNNEVNLKNEFERELDLRDLGSNFANALPFRKSRSVSPLRHSDILAGATNVFRASTLSRMSRNPSIPKQGENGPRIKAEARRTTLDELKNKPLPKIAAL</sequence>
<dbReference type="AlphaFoldDB" id="A0A9P4KES0"/>
<feature type="compositionally biased region" description="Low complexity" evidence="1">
    <location>
        <begin position="206"/>
        <end position="226"/>
    </location>
</feature>
<keyword evidence="2" id="KW-0472">Membrane</keyword>
<feature type="compositionally biased region" description="Polar residues" evidence="1">
    <location>
        <begin position="389"/>
        <end position="412"/>
    </location>
</feature>
<name>A0A9P4KES0_9PLEO</name>
<dbReference type="EMBL" id="ML986593">
    <property type="protein sequence ID" value="KAF2267275.1"/>
    <property type="molecule type" value="Genomic_DNA"/>
</dbReference>
<accession>A0A9P4KES0</accession>
<feature type="compositionally biased region" description="Polar residues" evidence="1">
    <location>
        <begin position="577"/>
        <end position="587"/>
    </location>
</feature>
<reference evidence="4" key="1">
    <citation type="journal article" date="2020" name="Stud. Mycol.">
        <title>101 Dothideomycetes genomes: A test case for predicting lifestyles and emergence of pathogens.</title>
        <authorList>
            <person name="Haridas S."/>
            <person name="Albert R."/>
            <person name="Binder M."/>
            <person name="Bloem J."/>
            <person name="LaButti K."/>
            <person name="Salamov A."/>
            <person name="Andreopoulos B."/>
            <person name="Baker S."/>
            <person name="Barry K."/>
            <person name="Bills G."/>
            <person name="Bluhm B."/>
            <person name="Cannon C."/>
            <person name="Castanera R."/>
            <person name="Culley D."/>
            <person name="Daum C."/>
            <person name="Ezra D."/>
            <person name="Gonzalez J."/>
            <person name="Henrissat B."/>
            <person name="Kuo A."/>
            <person name="Liang C."/>
            <person name="Lipzen A."/>
            <person name="Lutzoni F."/>
            <person name="Magnuson J."/>
            <person name="Mondo S."/>
            <person name="Nolan M."/>
            <person name="Ohm R."/>
            <person name="Pangilinan J."/>
            <person name="Park H.-J."/>
            <person name="Ramirez L."/>
            <person name="Alfaro M."/>
            <person name="Sun H."/>
            <person name="Tritt A."/>
            <person name="Yoshinaga Y."/>
            <person name="Zwiers L.-H."/>
            <person name="Turgeon B."/>
            <person name="Goodwin S."/>
            <person name="Spatafora J."/>
            <person name="Crous P."/>
            <person name="Grigoriev I."/>
        </authorList>
    </citation>
    <scope>NUCLEOTIDE SEQUENCE [LARGE SCALE GENOMIC DNA]</scope>
    <source>
        <strain evidence="4">CBS 304.66</strain>
    </source>
</reference>
<feature type="compositionally biased region" description="Basic residues" evidence="1">
    <location>
        <begin position="480"/>
        <end position="489"/>
    </location>
</feature>
<feature type="transmembrane region" description="Helical" evidence="2">
    <location>
        <begin position="73"/>
        <end position="94"/>
    </location>
</feature>
<keyword evidence="2" id="KW-0812">Transmembrane</keyword>
<feature type="region of interest" description="Disordered" evidence="1">
    <location>
        <begin position="199"/>
        <end position="265"/>
    </location>
</feature>
<organism evidence="3 4">
    <name type="scientific">Lojkania enalia</name>
    <dbReference type="NCBI Taxonomy" id="147567"/>
    <lineage>
        <taxon>Eukaryota</taxon>
        <taxon>Fungi</taxon>
        <taxon>Dikarya</taxon>
        <taxon>Ascomycota</taxon>
        <taxon>Pezizomycotina</taxon>
        <taxon>Dothideomycetes</taxon>
        <taxon>Pleosporomycetidae</taxon>
        <taxon>Pleosporales</taxon>
        <taxon>Pleosporales incertae sedis</taxon>
        <taxon>Lojkania</taxon>
    </lineage>
</organism>
<keyword evidence="2" id="KW-1133">Transmembrane helix</keyword>
<keyword evidence="4" id="KW-1185">Reference proteome</keyword>
<feature type="compositionally biased region" description="Polar residues" evidence="1">
    <location>
        <begin position="233"/>
        <end position="257"/>
    </location>
</feature>
<proteinExistence type="predicted"/>
<protein>
    <submittedName>
        <fullName evidence="3">Uncharacterized protein</fullName>
    </submittedName>
</protein>
<feature type="region of interest" description="Disordered" evidence="1">
    <location>
        <begin position="355"/>
        <end position="425"/>
    </location>
</feature>
<dbReference type="OrthoDB" id="3944567at2759"/>
<comment type="caution">
    <text evidence="3">The sequence shown here is derived from an EMBL/GenBank/DDBJ whole genome shotgun (WGS) entry which is preliminary data.</text>
</comment>
<feature type="region of interest" description="Disordered" evidence="1">
    <location>
        <begin position="577"/>
        <end position="598"/>
    </location>
</feature>